<dbReference type="AlphaFoldDB" id="A0AA86E059"/>
<dbReference type="InterPro" id="IPR036641">
    <property type="entry name" value="HPT_dom_sf"/>
</dbReference>
<dbReference type="SUPFAM" id="SSF47226">
    <property type="entry name" value="Histidine-containing phosphotransfer domain, HPT domain"/>
    <property type="match status" value="1"/>
</dbReference>
<organism evidence="14 15">
    <name type="scientific">Sulfurospirillum multivorans (strain DM 12446 / JCM 15788 / NBRC 109480)</name>
    <dbReference type="NCBI Taxonomy" id="1150621"/>
    <lineage>
        <taxon>Bacteria</taxon>
        <taxon>Pseudomonadati</taxon>
        <taxon>Campylobacterota</taxon>
        <taxon>Epsilonproteobacteria</taxon>
        <taxon>Campylobacterales</taxon>
        <taxon>Sulfurospirillaceae</taxon>
        <taxon>Sulfurospirillum</taxon>
    </lineage>
</organism>
<dbReference type="PANTHER" id="PTHR45339:SF1">
    <property type="entry name" value="HYBRID SIGNAL TRANSDUCTION HISTIDINE KINASE J"/>
    <property type="match status" value="1"/>
</dbReference>
<dbReference type="SMART" id="SM00448">
    <property type="entry name" value="REC"/>
    <property type="match status" value="1"/>
</dbReference>
<evidence type="ECO:0000256" key="3">
    <source>
        <dbReference type="ARBA" id="ARBA00022553"/>
    </source>
</evidence>
<evidence type="ECO:0000256" key="7">
    <source>
        <dbReference type="ARBA" id="ARBA00022989"/>
    </source>
</evidence>
<evidence type="ECO:0000256" key="4">
    <source>
        <dbReference type="ARBA" id="ARBA00022692"/>
    </source>
</evidence>
<dbReference type="GO" id="GO:0005886">
    <property type="term" value="C:plasma membrane"/>
    <property type="evidence" value="ECO:0007669"/>
    <property type="project" value="UniProtKB-SubCell"/>
</dbReference>
<dbReference type="KEGG" id="smul:SMUL_2080"/>
<evidence type="ECO:0000313" key="15">
    <source>
        <dbReference type="Proteomes" id="UP000019322"/>
    </source>
</evidence>
<dbReference type="Pfam" id="PF01627">
    <property type="entry name" value="Hpt"/>
    <property type="match status" value="1"/>
</dbReference>
<keyword evidence="5" id="KW-0547">Nucleotide-binding</keyword>
<evidence type="ECO:0000313" key="14">
    <source>
        <dbReference type="EMBL" id="AHJ13335.1"/>
    </source>
</evidence>
<dbReference type="CDD" id="cd17546">
    <property type="entry name" value="REC_hyHK_CKI1_RcsC-like"/>
    <property type="match status" value="1"/>
</dbReference>
<proteinExistence type="predicted"/>
<evidence type="ECO:0000259" key="13">
    <source>
        <dbReference type="PROSITE" id="PS50894"/>
    </source>
</evidence>
<dbReference type="SUPFAM" id="SSF52172">
    <property type="entry name" value="CheY-like"/>
    <property type="match status" value="1"/>
</dbReference>
<accession>A0AA86E059</accession>
<evidence type="ECO:0000256" key="6">
    <source>
        <dbReference type="ARBA" id="ARBA00022840"/>
    </source>
</evidence>
<keyword evidence="6" id="KW-0067">ATP-binding</keyword>
<evidence type="ECO:0000256" key="9">
    <source>
        <dbReference type="ARBA" id="ARBA00023136"/>
    </source>
</evidence>
<evidence type="ECO:0000259" key="12">
    <source>
        <dbReference type="PROSITE" id="PS50110"/>
    </source>
</evidence>
<dbReference type="InterPro" id="IPR011006">
    <property type="entry name" value="CheY-like_superfamily"/>
</dbReference>
<name>A0AA86E059_SULMK</name>
<protein>
    <submittedName>
        <fullName evidence="14">Response regulator</fullName>
    </submittedName>
</protein>
<sequence length="401" mass="44996">MEALPPFLMVASNDDAELKERILCTGIKALLKKPINPSMLYDETVSLCALRAQVPLFDPSKINLSSKRILVVEDNDINLEVATYLLKETHANVEVARNGLEAVEIIQEQVHPFDLILMDVQMPLMDGYEATRIIRKELNLLTPIVAMTANVMIHDIEKCLAVGMDAHIGKPFEVGDFYGTLLEVLHVTVAMKPKPQLIAPKSAKTLFAKQEAIKRLGGKEALWGKLFRSFFETYLQLPERLHALIAAENRITLLDYVHTTKGLSGTVGLIQLEQSLGALERSVKEKNSFENLPLDTVLKEHHALMSVLRSEYEKLSTPSSLKQIHFSFEEKKVLESLLVELQTALELSNVSKVTFLLEQLFSHGEVAGKASFKELLFTCKQFDFEAALHHVERLSEEIING</sequence>
<dbReference type="InterPro" id="IPR001789">
    <property type="entry name" value="Sig_transdc_resp-reg_receiver"/>
</dbReference>
<keyword evidence="7" id="KW-1133">Transmembrane helix</keyword>
<dbReference type="Pfam" id="PF00072">
    <property type="entry name" value="Response_reg"/>
    <property type="match status" value="1"/>
</dbReference>
<evidence type="ECO:0000256" key="1">
    <source>
        <dbReference type="ARBA" id="ARBA00004651"/>
    </source>
</evidence>
<reference evidence="14 15" key="1">
    <citation type="journal article" date="2014" name="Environ. Microbiol.">
        <title>Insights into organohalide respiration and the versatile catabolism of Sulfurospirillum multivorans gained from comparative genomics and physiological studies.</title>
        <authorList>
            <person name="Goris T."/>
            <person name="Schubert T."/>
            <person name="Gadkari J."/>
            <person name="Wubet T."/>
            <person name="Tarkka M."/>
            <person name="Buscot F."/>
            <person name="Adrian L."/>
            <person name="Diekert G."/>
        </authorList>
    </citation>
    <scope>NUCLEOTIDE SEQUENCE [LARGE SCALE GENOMIC DNA]</scope>
    <source>
        <strain evidence="15">DM 12446 / JCM 15788 / NBRC 109480</strain>
    </source>
</reference>
<evidence type="ECO:0000256" key="10">
    <source>
        <dbReference type="PROSITE-ProRule" id="PRU00110"/>
    </source>
</evidence>
<dbReference type="EMBL" id="CP007201">
    <property type="protein sequence ID" value="AHJ13335.1"/>
    <property type="molecule type" value="Genomic_DNA"/>
</dbReference>
<dbReference type="PROSITE" id="PS50894">
    <property type="entry name" value="HPT"/>
    <property type="match status" value="1"/>
</dbReference>
<dbReference type="Proteomes" id="UP000019322">
    <property type="component" value="Chromosome"/>
</dbReference>
<dbReference type="InterPro" id="IPR008207">
    <property type="entry name" value="Sig_transdc_His_kin_Hpt_dom"/>
</dbReference>
<dbReference type="PANTHER" id="PTHR45339">
    <property type="entry name" value="HYBRID SIGNAL TRANSDUCTION HISTIDINE KINASE J"/>
    <property type="match status" value="1"/>
</dbReference>
<keyword evidence="8" id="KW-0902">Two-component regulatory system</keyword>
<feature type="domain" description="HPt" evidence="13">
    <location>
        <begin position="219"/>
        <end position="322"/>
    </location>
</feature>
<evidence type="ECO:0000256" key="8">
    <source>
        <dbReference type="ARBA" id="ARBA00023012"/>
    </source>
</evidence>
<dbReference type="GO" id="GO:0005524">
    <property type="term" value="F:ATP binding"/>
    <property type="evidence" value="ECO:0007669"/>
    <property type="project" value="UniProtKB-KW"/>
</dbReference>
<dbReference type="Gene3D" id="1.20.120.160">
    <property type="entry name" value="HPT domain"/>
    <property type="match status" value="1"/>
</dbReference>
<feature type="domain" description="Response regulatory" evidence="12">
    <location>
        <begin position="68"/>
        <end position="185"/>
    </location>
</feature>
<keyword evidence="3 11" id="KW-0597">Phosphoprotein</keyword>
<evidence type="ECO:0000256" key="2">
    <source>
        <dbReference type="ARBA" id="ARBA00022475"/>
    </source>
</evidence>
<keyword evidence="9" id="KW-0472">Membrane</keyword>
<dbReference type="GO" id="GO:0000160">
    <property type="term" value="P:phosphorelay signal transduction system"/>
    <property type="evidence" value="ECO:0007669"/>
    <property type="project" value="UniProtKB-KW"/>
</dbReference>
<evidence type="ECO:0000256" key="11">
    <source>
        <dbReference type="PROSITE-ProRule" id="PRU00169"/>
    </source>
</evidence>
<evidence type="ECO:0000256" key="5">
    <source>
        <dbReference type="ARBA" id="ARBA00022741"/>
    </source>
</evidence>
<gene>
    <name evidence="14" type="ORF">SMUL_2080</name>
</gene>
<dbReference type="GO" id="GO:0004672">
    <property type="term" value="F:protein kinase activity"/>
    <property type="evidence" value="ECO:0007669"/>
    <property type="project" value="UniProtKB-ARBA"/>
</dbReference>
<feature type="modified residue" description="Phosphohistidine" evidence="10">
    <location>
        <position position="258"/>
    </location>
</feature>
<comment type="subcellular location">
    <subcellularLocation>
        <location evidence="1">Cell membrane</location>
        <topology evidence="1">Multi-pass membrane protein</topology>
    </subcellularLocation>
</comment>
<keyword evidence="4" id="KW-0812">Transmembrane</keyword>
<feature type="modified residue" description="4-aspartylphosphate" evidence="11">
    <location>
        <position position="119"/>
    </location>
</feature>
<dbReference type="Gene3D" id="3.40.50.2300">
    <property type="match status" value="1"/>
</dbReference>
<dbReference type="PROSITE" id="PS50110">
    <property type="entry name" value="RESPONSE_REGULATORY"/>
    <property type="match status" value="1"/>
</dbReference>
<keyword evidence="2" id="KW-1003">Cell membrane</keyword>